<gene>
    <name evidence="1" type="ordered locus">ZPR_3607</name>
</gene>
<evidence type="ECO:0000313" key="1">
    <source>
        <dbReference type="EMBL" id="ADF53922.1"/>
    </source>
</evidence>
<proteinExistence type="predicted"/>
<organism evidence="1 2">
    <name type="scientific">Zunongwangia profunda (strain DSM 18752 / CCTCC AB 206139 / SM-A87)</name>
    <name type="common">Wangia profunda</name>
    <dbReference type="NCBI Taxonomy" id="655815"/>
    <lineage>
        <taxon>Bacteria</taxon>
        <taxon>Pseudomonadati</taxon>
        <taxon>Bacteroidota</taxon>
        <taxon>Flavobacteriia</taxon>
        <taxon>Flavobacteriales</taxon>
        <taxon>Flavobacteriaceae</taxon>
        <taxon>Zunongwangia</taxon>
    </lineage>
</organism>
<dbReference type="HOGENOM" id="CLU_3368216_0_0_10"/>
<reference evidence="1 2" key="1">
    <citation type="journal article" date="2010" name="BMC Genomics">
        <title>The complete genome of Zunongwangia profunda SM-A87 reveals its adaptation to the deep-sea environment and ecological role in sedimentary organic nitrogen degradation.</title>
        <authorList>
            <person name="Qin Q.L."/>
            <person name="Zhang X.Y."/>
            <person name="Wang X.M."/>
            <person name="Liu G.M."/>
            <person name="Chen X.L."/>
            <person name="Xie B.B."/>
            <person name="Dang H.Y."/>
            <person name="Zhou B.C."/>
            <person name="Yu J."/>
            <person name="Zhang Y.Z."/>
        </authorList>
    </citation>
    <scope>NUCLEOTIDE SEQUENCE [LARGE SCALE GENOMIC DNA]</scope>
    <source>
        <strain evidence="2">DSM 18752 / CCTCC AB 206139 / SM-A87</strain>
    </source>
</reference>
<dbReference type="Proteomes" id="UP000001654">
    <property type="component" value="Chromosome"/>
</dbReference>
<dbReference type="EMBL" id="CP001650">
    <property type="protein sequence ID" value="ADF53922.1"/>
    <property type="molecule type" value="Genomic_DNA"/>
</dbReference>
<name>D5BKL0_ZUNPS</name>
<keyword evidence="2" id="KW-1185">Reference proteome</keyword>
<dbReference type="KEGG" id="zpr:ZPR_3607"/>
<evidence type="ECO:0000313" key="2">
    <source>
        <dbReference type="Proteomes" id="UP000001654"/>
    </source>
</evidence>
<protein>
    <submittedName>
        <fullName evidence="1">Uncharacterized protein</fullName>
    </submittedName>
</protein>
<accession>D5BKL0</accession>
<sequence>MFKYNWKKFTFIISNFPVSDGQAERMYYTVILILF</sequence>
<dbReference type="AlphaFoldDB" id="D5BKL0"/>